<sequence>MTAMLSFRVLFFLATICITSLGVLHEAASSQSAYYAQIRLQDKNIDSVHSAALKAAGLGPGAGTYLTAEDIALISGWSDESLKPLHRHIVDLGGEVVTHSIFRDTVVVSFSKKAFQSLTLSLDLGKLPSDLLSSNEKVEQVLAEIIYGNLPSHIISHVHFVNSLSTVSPFQAELSSPNLGDQAPLFARDTTSYLPARPYVNPSSAELFAAYSQQRAEKYDSGLQLTAGRLSLVLPAPYPGYTLQLFRPDYLGFWIGWKSASSMRITSVGMPI</sequence>
<evidence type="ECO:0000313" key="2">
    <source>
        <dbReference type="EMBL" id="GAX74706.1"/>
    </source>
</evidence>
<keyword evidence="1" id="KW-0732">Signal</keyword>
<dbReference type="AlphaFoldDB" id="A0A250WVC1"/>
<protein>
    <recommendedName>
        <fullName evidence="4">Amine oxidase</fullName>
    </recommendedName>
</protein>
<comment type="caution">
    <text evidence="2">The sequence shown here is derived from an EMBL/GenBank/DDBJ whole genome shotgun (WGS) entry which is preliminary data.</text>
</comment>
<dbReference type="Proteomes" id="UP000232323">
    <property type="component" value="Unassembled WGS sequence"/>
</dbReference>
<accession>A0A250WVC1</accession>
<evidence type="ECO:0008006" key="4">
    <source>
        <dbReference type="Google" id="ProtNLM"/>
    </source>
</evidence>
<proteinExistence type="predicted"/>
<organism evidence="2 3">
    <name type="scientific">Chlamydomonas eustigma</name>
    <dbReference type="NCBI Taxonomy" id="1157962"/>
    <lineage>
        <taxon>Eukaryota</taxon>
        <taxon>Viridiplantae</taxon>
        <taxon>Chlorophyta</taxon>
        <taxon>core chlorophytes</taxon>
        <taxon>Chlorophyceae</taxon>
        <taxon>CS clade</taxon>
        <taxon>Chlamydomonadales</taxon>
        <taxon>Chlamydomonadaceae</taxon>
        <taxon>Chlamydomonas</taxon>
    </lineage>
</organism>
<gene>
    <name evidence="2" type="ORF">CEUSTIGMA_g2154.t1</name>
</gene>
<feature type="signal peptide" evidence="1">
    <location>
        <begin position="1"/>
        <end position="22"/>
    </location>
</feature>
<evidence type="ECO:0000313" key="3">
    <source>
        <dbReference type="Proteomes" id="UP000232323"/>
    </source>
</evidence>
<name>A0A250WVC1_9CHLO</name>
<reference evidence="2 3" key="1">
    <citation type="submission" date="2017-08" db="EMBL/GenBank/DDBJ databases">
        <title>Acidophilic green algal genome provides insights into adaptation to an acidic environment.</title>
        <authorList>
            <person name="Hirooka S."/>
            <person name="Hirose Y."/>
            <person name="Kanesaki Y."/>
            <person name="Higuchi S."/>
            <person name="Fujiwara T."/>
            <person name="Onuma R."/>
            <person name="Era A."/>
            <person name="Ohbayashi R."/>
            <person name="Uzuka A."/>
            <person name="Nozaki H."/>
            <person name="Yoshikawa H."/>
            <person name="Miyagishima S.Y."/>
        </authorList>
    </citation>
    <scope>NUCLEOTIDE SEQUENCE [LARGE SCALE GENOMIC DNA]</scope>
    <source>
        <strain evidence="2 3">NIES-2499</strain>
    </source>
</reference>
<evidence type="ECO:0000256" key="1">
    <source>
        <dbReference type="SAM" id="SignalP"/>
    </source>
</evidence>
<feature type="chain" id="PRO_5012468072" description="Amine oxidase" evidence="1">
    <location>
        <begin position="23"/>
        <end position="272"/>
    </location>
</feature>
<keyword evidence="3" id="KW-1185">Reference proteome</keyword>
<dbReference type="EMBL" id="BEGY01000008">
    <property type="protein sequence ID" value="GAX74706.1"/>
    <property type="molecule type" value="Genomic_DNA"/>
</dbReference>